<keyword evidence="5 7" id="KW-1133">Transmembrane helix</keyword>
<dbReference type="GO" id="GO:0005337">
    <property type="term" value="F:nucleoside transmembrane transporter activity"/>
    <property type="evidence" value="ECO:0007669"/>
    <property type="project" value="InterPro"/>
</dbReference>
<dbReference type="PRINTS" id="PR01130">
    <property type="entry name" value="DERENTRNSPRT"/>
</dbReference>
<dbReference type="STRING" id="29172.A0A0D8XC43"/>
<keyword evidence="3" id="KW-0813">Transport</keyword>
<dbReference type="Pfam" id="PF01733">
    <property type="entry name" value="Nucleoside_tran"/>
    <property type="match status" value="1"/>
</dbReference>
<feature type="transmembrane region" description="Helical" evidence="7">
    <location>
        <begin position="189"/>
        <end position="207"/>
    </location>
</feature>
<dbReference type="AlphaFoldDB" id="A0A0D8XC43"/>
<proteinExistence type="inferred from homology"/>
<feature type="transmembrane region" description="Helical" evidence="7">
    <location>
        <begin position="259"/>
        <end position="281"/>
    </location>
</feature>
<keyword evidence="4 7" id="KW-0812">Transmembrane</keyword>
<name>A0A0D8XC43_DICVI</name>
<feature type="transmembrane region" description="Helical" evidence="7">
    <location>
        <begin position="29"/>
        <end position="49"/>
    </location>
</feature>
<comment type="subcellular location">
    <subcellularLocation>
        <location evidence="1">Membrane</location>
        <topology evidence="1">Multi-pass membrane protein</topology>
    </subcellularLocation>
</comment>
<feature type="non-terminal residue" evidence="8">
    <location>
        <position position="1"/>
    </location>
</feature>
<evidence type="ECO:0000256" key="5">
    <source>
        <dbReference type="ARBA" id="ARBA00022989"/>
    </source>
</evidence>
<feature type="transmembrane region" description="Helical" evidence="7">
    <location>
        <begin position="124"/>
        <end position="146"/>
    </location>
</feature>
<evidence type="ECO:0000313" key="9">
    <source>
        <dbReference type="Proteomes" id="UP000053766"/>
    </source>
</evidence>
<dbReference type="Proteomes" id="UP000053766">
    <property type="component" value="Unassembled WGS sequence"/>
</dbReference>
<evidence type="ECO:0000256" key="6">
    <source>
        <dbReference type="ARBA" id="ARBA00023136"/>
    </source>
</evidence>
<sequence length="357" mass="40641">SESDRPTNEEDAFIQNIPNKNAPKDVGNIVYLIIMLHGVGTLMPWNMFITIAPNVSYSIWRFSNFYFFTFINIPLRLGKDFVTFKGDLTKRISFSMLIVGLMIVFTMSFVYVDTWSFSDNIPNAAFAYFGISLVTLCSCFASFFFLKKQLFYQHYSKLAMSAQVEGSDRKPELTASDYLDTLKQGWPQLVNIYLVFFVSLTIFPGIMVDIRDELVGEKYSFIIPEKFFTPITCFLLFNVFAFVGSMLAGHFQFPGPEHLWIAVYTRLLFIPFFAFCNYRPLSRRYPVLFTSTSLYVIMAILMSISSGYLSGLAMMFAPRVVEPSKSRIVSMIAGFFLIFGIISGLSFTILVSALIQG</sequence>
<comment type="similarity">
    <text evidence="2">Belongs to the SLC29A/ENT transporter (TC 2.A.57) family.</text>
</comment>
<evidence type="ECO:0000256" key="4">
    <source>
        <dbReference type="ARBA" id="ARBA00022692"/>
    </source>
</evidence>
<accession>A0A0D8XC43</accession>
<keyword evidence="9" id="KW-1185">Reference proteome</keyword>
<dbReference type="PANTHER" id="PTHR10332">
    <property type="entry name" value="EQUILIBRATIVE NUCLEOSIDE TRANSPORTER"/>
    <property type="match status" value="1"/>
</dbReference>
<keyword evidence="6 7" id="KW-0472">Membrane</keyword>
<gene>
    <name evidence="8" type="ORF">DICVIV_12815</name>
</gene>
<evidence type="ECO:0000313" key="8">
    <source>
        <dbReference type="EMBL" id="KJH41214.1"/>
    </source>
</evidence>
<feature type="transmembrane region" description="Helical" evidence="7">
    <location>
        <begin position="293"/>
        <end position="316"/>
    </location>
</feature>
<dbReference type="InterPro" id="IPR002259">
    <property type="entry name" value="Eqnu_transpt"/>
</dbReference>
<reference evidence="8 9" key="1">
    <citation type="submission" date="2013-11" db="EMBL/GenBank/DDBJ databases">
        <title>Draft genome of the bovine lungworm Dictyocaulus viviparus.</title>
        <authorList>
            <person name="Mitreva M."/>
        </authorList>
    </citation>
    <scope>NUCLEOTIDE SEQUENCE [LARGE SCALE GENOMIC DNA]</scope>
    <source>
        <strain evidence="8 9">HannoverDv2000</strain>
    </source>
</reference>
<protein>
    <submittedName>
        <fullName evidence="8">Nucleoside transporter</fullName>
    </submittedName>
</protein>
<feature type="transmembrane region" description="Helical" evidence="7">
    <location>
        <begin position="227"/>
        <end position="247"/>
    </location>
</feature>
<dbReference type="GO" id="GO:0005886">
    <property type="term" value="C:plasma membrane"/>
    <property type="evidence" value="ECO:0007669"/>
    <property type="project" value="TreeGrafter"/>
</dbReference>
<dbReference type="EMBL" id="KN716878">
    <property type="protein sequence ID" value="KJH41214.1"/>
    <property type="molecule type" value="Genomic_DNA"/>
</dbReference>
<organism evidence="8 9">
    <name type="scientific">Dictyocaulus viviparus</name>
    <name type="common">Bovine lungworm</name>
    <dbReference type="NCBI Taxonomy" id="29172"/>
    <lineage>
        <taxon>Eukaryota</taxon>
        <taxon>Metazoa</taxon>
        <taxon>Ecdysozoa</taxon>
        <taxon>Nematoda</taxon>
        <taxon>Chromadorea</taxon>
        <taxon>Rhabditida</taxon>
        <taxon>Rhabditina</taxon>
        <taxon>Rhabditomorpha</taxon>
        <taxon>Strongyloidea</taxon>
        <taxon>Metastrongylidae</taxon>
        <taxon>Dictyocaulus</taxon>
    </lineage>
</organism>
<dbReference type="OrthoDB" id="1856718at2759"/>
<feature type="transmembrane region" description="Helical" evidence="7">
    <location>
        <begin position="94"/>
        <end position="112"/>
    </location>
</feature>
<evidence type="ECO:0000256" key="7">
    <source>
        <dbReference type="SAM" id="Phobius"/>
    </source>
</evidence>
<evidence type="ECO:0000256" key="1">
    <source>
        <dbReference type="ARBA" id="ARBA00004141"/>
    </source>
</evidence>
<evidence type="ECO:0000256" key="2">
    <source>
        <dbReference type="ARBA" id="ARBA00007965"/>
    </source>
</evidence>
<reference evidence="9" key="2">
    <citation type="journal article" date="2016" name="Sci. Rep.">
        <title>Dictyocaulus viviparus genome, variome and transcriptome elucidate lungworm biology and support future intervention.</title>
        <authorList>
            <person name="McNulty S.N."/>
            <person name="Strube C."/>
            <person name="Rosa B.A."/>
            <person name="Martin J.C."/>
            <person name="Tyagi R."/>
            <person name="Choi Y.J."/>
            <person name="Wang Q."/>
            <person name="Hallsworth Pepin K."/>
            <person name="Zhang X."/>
            <person name="Ozersky P."/>
            <person name="Wilson R.K."/>
            <person name="Sternberg P.W."/>
            <person name="Gasser R.B."/>
            <person name="Mitreva M."/>
        </authorList>
    </citation>
    <scope>NUCLEOTIDE SEQUENCE [LARGE SCALE GENOMIC DNA]</scope>
    <source>
        <strain evidence="9">HannoverDv2000</strain>
    </source>
</reference>
<feature type="transmembrane region" description="Helical" evidence="7">
    <location>
        <begin position="55"/>
        <end position="73"/>
    </location>
</feature>
<evidence type="ECO:0000256" key="3">
    <source>
        <dbReference type="ARBA" id="ARBA00022448"/>
    </source>
</evidence>
<feature type="transmembrane region" description="Helical" evidence="7">
    <location>
        <begin position="328"/>
        <end position="355"/>
    </location>
</feature>
<dbReference type="PANTHER" id="PTHR10332:SF80">
    <property type="entry name" value="EQUILIBRATIVE NUCLEOSIDE TRANSPORTER 2, ISOFORM A"/>
    <property type="match status" value="1"/>
</dbReference>